<dbReference type="EMBL" id="MFGJ01000001">
    <property type="protein sequence ID" value="OGF33316.1"/>
    <property type="molecule type" value="Genomic_DNA"/>
</dbReference>
<evidence type="ECO:0000256" key="1">
    <source>
        <dbReference type="ARBA" id="ARBA00022679"/>
    </source>
</evidence>
<dbReference type="GO" id="GO:0016757">
    <property type="term" value="F:glycosyltransferase activity"/>
    <property type="evidence" value="ECO:0007669"/>
    <property type="project" value="InterPro"/>
</dbReference>
<dbReference type="STRING" id="1798002.A2478_01260"/>
<evidence type="ECO:0000259" key="2">
    <source>
        <dbReference type="Pfam" id="PF00534"/>
    </source>
</evidence>
<dbReference type="Pfam" id="PF13439">
    <property type="entry name" value="Glyco_transf_4"/>
    <property type="match status" value="1"/>
</dbReference>
<dbReference type="PANTHER" id="PTHR46401:SF2">
    <property type="entry name" value="GLYCOSYLTRANSFERASE WBBK-RELATED"/>
    <property type="match status" value="1"/>
</dbReference>
<dbReference type="CDD" id="cd03809">
    <property type="entry name" value="GT4_MtfB-like"/>
    <property type="match status" value="1"/>
</dbReference>
<evidence type="ECO:0008006" key="6">
    <source>
        <dbReference type="Google" id="ProtNLM"/>
    </source>
</evidence>
<feature type="domain" description="Glycosyltransferase subfamily 4-like N-terminal" evidence="3">
    <location>
        <begin position="17"/>
        <end position="181"/>
    </location>
</feature>
<accession>A0A1F5T3K3</accession>
<proteinExistence type="predicted"/>
<name>A0A1F5T3K3_9BACT</name>
<dbReference type="InterPro" id="IPR028098">
    <property type="entry name" value="Glyco_trans_4-like_N"/>
</dbReference>
<dbReference type="PANTHER" id="PTHR46401">
    <property type="entry name" value="GLYCOSYLTRANSFERASE WBBK-RELATED"/>
    <property type="match status" value="1"/>
</dbReference>
<dbReference type="Proteomes" id="UP000179001">
    <property type="component" value="Unassembled WGS sequence"/>
</dbReference>
<sequence>MNIAIDIRNLMENEITGVGEYTFNLLTALFELDKSNNYFLFYNSSKNVTVPPFNFENVKLVKFSFPNKLLNLSLKVLKYPKLDKLIFRKLNVKIDLFFFPNLNFFATDCSYFITCHDLSFEIFPEFFSWKRKLWHKIINPKKLFEKAKKIIAVSSNTKSDLENIYKINPEKIYEIYSGVSEQFQKLDLSDPGRDRVRKKYHLPSKFILYLGTLEPRKNIESLIEAFSLFKQKNQSKNIELVIAGKPGWKYSSIFNSAKKSKHFKQIHFINYVNNKDKVFLYNLAQCFVFPSYYEGFGFPPLEAIYCGTTTIASHTSSLPEILGNNAIYIDPYNINDIVKSFESIDTFSLKVVNRKFSWQTTAEKMLKIFIDTSINCN</sequence>
<feature type="domain" description="Glycosyl transferase family 1" evidence="2">
    <location>
        <begin position="202"/>
        <end position="343"/>
    </location>
</feature>
<gene>
    <name evidence="4" type="ORF">A2478_01260</name>
</gene>
<protein>
    <recommendedName>
        <fullName evidence="6">Glycosyl transferase family 1 domain-containing protein</fullName>
    </recommendedName>
</protein>
<evidence type="ECO:0000259" key="3">
    <source>
        <dbReference type="Pfam" id="PF13439"/>
    </source>
</evidence>
<organism evidence="4 5">
    <name type="scientific">Candidatus Falkowbacteria bacterium RIFOXYC2_FULL_36_12</name>
    <dbReference type="NCBI Taxonomy" id="1798002"/>
    <lineage>
        <taxon>Bacteria</taxon>
        <taxon>Candidatus Falkowiibacteriota</taxon>
    </lineage>
</organism>
<dbReference type="AlphaFoldDB" id="A0A1F5T3K3"/>
<evidence type="ECO:0000313" key="4">
    <source>
        <dbReference type="EMBL" id="OGF33316.1"/>
    </source>
</evidence>
<dbReference type="Gene3D" id="3.40.50.2000">
    <property type="entry name" value="Glycogen Phosphorylase B"/>
    <property type="match status" value="2"/>
</dbReference>
<evidence type="ECO:0000313" key="5">
    <source>
        <dbReference type="Proteomes" id="UP000179001"/>
    </source>
</evidence>
<dbReference type="SUPFAM" id="SSF53756">
    <property type="entry name" value="UDP-Glycosyltransferase/glycogen phosphorylase"/>
    <property type="match status" value="1"/>
</dbReference>
<reference evidence="4 5" key="1">
    <citation type="journal article" date="2016" name="Nat. Commun.">
        <title>Thousands of microbial genomes shed light on interconnected biogeochemical processes in an aquifer system.</title>
        <authorList>
            <person name="Anantharaman K."/>
            <person name="Brown C.T."/>
            <person name="Hug L.A."/>
            <person name="Sharon I."/>
            <person name="Castelle C.J."/>
            <person name="Probst A.J."/>
            <person name="Thomas B.C."/>
            <person name="Singh A."/>
            <person name="Wilkins M.J."/>
            <person name="Karaoz U."/>
            <person name="Brodie E.L."/>
            <person name="Williams K.H."/>
            <person name="Hubbard S.S."/>
            <person name="Banfield J.F."/>
        </authorList>
    </citation>
    <scope>NUCLEOTIDE SEQUENCE [LARGE SCALE GENOMIC DNA]</scope>
</reference>
<dbReference type="Pfam" id="PF00534">
    <property type="entry name" value="Glycos_transf_1"/>
    <property type="match status" value="1"/>
</dbReference>
<dbReference type="InterPro" id="IPR001296">
    <property type="entry name" value="Glyco_trans_1"/>
</dbReference>
<keyword evidence="1" id="KW-0808">Transferase</keyword>
<comment type="caution">
    <text evidence="4">The sequence shown here is derived from an EMBL/GenBank/DDBJ whole genome shotgun (WGS) entry which is preliminary data.</text>
</comment>